<dbReference type="Proteomes" id="UP000289411">
    <property type="component" value="Unassembled WGS sequence"/>
</dbReference>
<comment type="caution">
    <text evidence="4">The sequence shown here is derived from an EMBL/GenBank/DDBJ whole genome shotgun (WGS) entry which is preliminary data.</text>
</comment>
<reference evidence="4 5" key="2">
    <citation type="submission" date="2019-02" db="EMBL/GenBank/DDBJ databases">
        <title>'Lichenibacterium ramalinii' gen. nov. sp. nov., 'Lichenibacterium minor' gen. nov. sp. nov.</title>
        <authorList>
            <person name="Pankratov T."/>
        </authorList>
    </citation>
    <scope>NUCLEOTIDE SEQUENCE [LARGE SCALE GENOMIC DNA]</scope>
    <source>
        <strain evidence="4 5">RmlP001</strain>
    </source>
</reference>
<dbReference type="InterPro" id="IPR001789">
    <property type="entry name" value="Sig_transdc_resp-reg_receiver"/>
</dbReference>
<keyword evidence="5" id="KW-1185">Reference proteome</keyword>
<dbReference type="GO" id="GO:0000160">
    <property type="term" value="P:phosphorelay signal transduction system"/>
    <property type="evidence" value="ECO:0007669"/>
    <property type="project" value="InterPro"/>
</dbReference>
<protein>
    <submittedName>
        <fullName evidence="4">Response regulator</fullName>
    </submittedName>
</protein>
<evidence type="ECO:0000313" key="5">
    <source>
        <dbReference type="Proteomes" id="UP000289411"/>
    </source>
</evidence>
<dbReference type="Gene3D" id="3.40.50.2300">
    <property type="match status" value="1"/>
</dbReference>
<name>A0A4Q2RGZ5_9HYPH</name>
<dbReference type="RefSeq" id="WP_129217513.1">
    <property type="nucleotide sequence ID" value="NZ_QYBC01000002.1"/>
</dbReference>
<proteinExistence type="predicted"/>
<dbReference type="SUPFAM" id="SSF52172">
    <property type="entry name" value="CheY-like"/>
    <property type="match status" value="1"/>
</dbReference>
<dbReference type="InterPro" id="IPR011006">
    <property type="entry name" value="CheY-like_superfamily"/>
</dbReference>
<gene>
    <name evidence="4" type="ORF">D3272_02485</name>
</gene>
<organism evidence="4 5">
    <name type="scientific">Lichenibacterium ramalinae</name>
    <dbReference type="NCBI Taxonomy" id="2316527"/>
    <lineage>
        <taxon>Bacteria</taxon>
        <taxon>Pseudomonadati</taxon>
        <taxon>Pseudomonadota</taxon>
        <taxon>Alphaproteobacteria</taxon>
        <taxon>Hyphomicrobiales</taxon>
        <taxon>Lichenihabitantaceae</taxon>
        <taxon>Lichenibacterium</taxon>
    </lineage>
</organism>
<dbReference type="SMART" id="SM00448">
    <property type="entry name" value="REC"/>
    <property type="match status" value="1"/>
</dbReference>
<evidence type="ECO:0000313" key="4">
    <source>
        <dbReference type="EMBL" id="RYB06974.1"/>
    </source>
</evidence>
<sequence length="130" mass="14163">MAQIHNSWSGRTVVIVEDEFLVRDLAVCELEENGFIVVEFDSADAALPYLREHGGEAALVLTDVQMPGDINGLDLVAILAHLWPGVPVLITSGGPLVDPRKLPPCAAFLSKPWRPEDMVERVAGMLARVH</sequence>
<keyword evidence="1 2" id="KW-0597">Phosphoprotein</keyword>
<dbReference type="PANTHER" id="PTHR44591">
    <property type="entry name" value="STRESS RESPONSE REGULATOR PROTEIN 1"/>
    <property type="match status" value="1"/>
</dbReference>
<feature type="modified residue" description="4-aspartylphosphate" evidence="2">
    <location>
        <position position="63"/>
    </location>
</feature>
<evidence type="ECO:0000259" key="3">
    <source>
        <dbReference type="PROSITE" id="PS50110"/>
    </source>
</evidence>
<evidence type="ECO:0000256" key="2">
    <source>
        <dbReference type="PROSITE-ProRule" id="PRU00169"/>
    </source>
</evidence>
<reference evidence="4 5" key="1">
    <citation type="submission" date="2018-09" db="EMBL/GenBank/DDBJ databases">
        <authorList>
            <person name="Grouzdev D.S."/>
            <person name="Krutkina M.S."/>
        </authorList>
    </citation>
    <scope>NUCLEOTIDE SEQUENCE [LARGE SCALE GENOMIC DNA]</scope>
    <source>
        <strain evidence="4 5">RmlP001</strain>
    </source>
</reference>
<dbReference type="PANTHER" id="PTHR44591:SF21">
    <property type="entry name" value="TWO-COMPONENT RESPONSE REGULATOR"/>
    <property type="match status" value="1"/>
</dbReference>
<evidence type="ECO:0000256" key="1">
    <source>
        <dbReference type="ARBA" id="ARBA00022553"/>
    </source>
</evidence>
<feature type="domain" description="Response regulatory" evidence="3">
    <location>
        <begin position="12"/>
        <end position="126"/>
    </location>
</feature>
<dbReference type="EMBL" id="QYBC01000002">
    <property type="protein sequence ID" value="RYB06974.1"/>
    <property type="molecule type" value="Genomic_DNA"/>
</dbReference>
<dbReference type="PROSITE" id="PS50110">
    <property type="entry name" value="RESPONSE_REGULATORY"/>
    <property type="match status" value="1"/>
</dbReference>
<dbReference type="OrthoDB" id="9784719at2"/>
<dbReference type="AlphaFoldDB" id="A0A4Q2RGZ5"/>
<accession>A0A4Q2RGZ5</accession>
<dbReference type="Pfam" id="PF00072">
    <property type="entry name" value="Response_reg"/>
    <property type="match status" value="1"/>
</dbReference>
<dbReference type="InterPro" id="IPR050595">
    <property type="entry name" value="Bact_response_regulator"/>
</dbReference>